<comment type="caution">
    <text evidence="9">The sequence shown here is derived from an EMBL/GenBank/DDBJ whole genome shotgun (WGS) entry which is preliminary data.</text>
</comment>
<comment type="pathway">
    <text evidence="6">Cofactor biosynthesis; coenzyme A biosynthesis; CoA from (R)-pantothenate: step 5/5.</text>
</comment>
<evidence type="ECO:0000256" key="6">
    <source>
        <dbReference type="HAMAP-Rule" id="MF_00376"/>
    </source>
</evidence>
<dbReference type="InterPro" id="IPR043519">
    <property type="entry name" value="NT_sf"/>
</dbReference>
<keyword evidence="6" id="KW-0173">Coenzyme A biosynthesis</keyword>
<feature type="compositionally biased region" description="Low complexity" evidence="8">
    <location>
        <begin position="331"/>
        <end position="340"/>
    </location>
</feature>
<keyword evidence="10" id="KW-1185">Reference proteome</keyword>
<comment type="similarity">
    <text evidence="2">In the C-terminal section; belongs to the UPF0157 (GrpB) family.</text>
</comment>
<evidence type="ECO:0000256" key="8">
    <source>
        <dbReference type="SAM" id="MobiDB-lite"/>
    </source>
</evidence>
<dbReference type="GO" id="GO:0004140">
    <property type="term" value="F:dephospho-CoA kinase activity"/>
    <property type="evidence" value="ECO:0007669"/>
    <property type="project" value="UniProtKB-UniRule"/>
</dbReference>
<evidence type="ECO:0000256" key="7">
    <source>
        <dbReference type="NCBIfam" id="TIGR00152"/>
    </source>
</evidence>
<dbReference type="HAMAP" id="MF_00376">
    <property type="entry name" value="Dephospho_CoA_kinase"/>
    <property type="match status" value="1"/>
</dbReference>
<keyword evidence="6 9" id="KW-0808">Transferase</keyword>
<sequence>MASPWNVVSLLSVMGRAADAVPDPGIDRRGAAPRYPWRMLRVGLTGGIAAGKSLAAGRLRALGAVVIDADALAREVVEPGTEGLAEVLDAFGRQLATPEGALDRRALGDIIFGDSGARERLNAILHPRIRALAEARTEQAPAGAVVVEDLPLLVETGQVARFHLVVVIDAPEDQRIDRMVRLRGMTPEAALSRLRAQLGPDERNSAADVVINNAGSEADTLAHLEALWHDRILPFNANLLAGVPALRGPLDPAEPDPTWPAQAARLSARLRRVDPRVLDVAHIGPTAVPGRRAPDVLEFRLAVSTPADAAALRPLLTAAGFPPAAGGPGAGHPAARGRLGFHSSADPGRAAEVHLELAGPPVAPSGGPDPR</sequence>
<name>A0A4R5U374_9MICC</name>
<comment type="similarity">
    <text evidence="1">In the N-terminal section; belongs to the CoaE family.</text>
</comment>
<gene>
    <name evidence="6" type="primary">coaE</name>
    <name evidence="9" type="ORF">E2F48_03330</name>
</gene>
<dbReference type="Pfam" id="PF01121">
    <property type="entry name" value="CoaE"/>
    <property type="match status" value="1"/>
</dbReference>
<evidence type="ECO:0000256" key="5">
    <source>
        <dbReference type="ARBA" id="ARBA00022840"/>
    </source>
</evidence>
<accession>A0A4R5U374</accession>
<dbReference type="GO" id="GO:0005524">
    <property type="term" value="F:ATP binding"/>
    <property type="evidence" value="ECO:0007669"/>
    <property type="project" value="UniProtKB-UniRule"/>
</dbReference>
<dbReference type="InterPro" id="IPR027417">
    <property type="entry name" value="P-loop_NTPase"/>
</dbReference>
<dbReference type="Proteomes" id="UP000295411">
    <property type="component" value="Unassembled WGS sequence"/>
</dbReference>
<dbReference type="InterPro" id="IPR007344">
    <property type="entry name" value="GrpB/CoaE"/>
</dbReference>
<dbReference type="PANTHER" id="PTHR10695:SF46">
    <property type="entry name" value="BIFUNCTIONAL COENZYME A SYNTHASE-RELATED"/>
    <property type="match status" value="1"/>
</dbReference>
<comment type="function">
    <text evidence="6">Catalyzes the phosphorylation of the 3'-hydroxyl group of dephosphocoenzyme A to form coenzyme A.</text>
</comment>
<keyword evidence="6 9" id="KW-0418">Kinase</keyword>
<dbReference type="CDD" id="cd02022">
    <property type="entry name" value="DPCK"/>
    <property type="match status" value="1"/>
</dbReference>
<organism evidence="9 10">
    <name type="scientific">Arthrobacter crusticola</name>
    <dbReference type="NCBI Taxonomy" id="2547960"/>
    <lineage>
        <taxon>Bacteria</taxon>
        <taxon>Bacillati</taxon>
        <taxon>Actinomycetota</taxon>
        <taxon>Actinomycetes</taxon>
        <taxon>Micrococcales</taxon>
        <taxon>Micrococcaceae</taxon>
        <taxon>Arthrobacter</taxon>
    </lineage>
</organism>
<evidence type="ECO:0000256" key="4">
    <source>
        <dbReference type="ARBA" id="ARBA00022741"/>
    </source>
</evidence>
<evidence type="ECO:0000256" key="1">
    <source>
        <dbReference type="ARBA" id="ARBA00008826"/>
    </source>
</evidence>
<dbReference type="UniPathway" id="UPA00241">
    <property type="reaction ID" value="UER00356"/>
</dbReference>
<reference evidence="9 10" key="1">
    <citation type="submission" date="2019-03" db="EMBL/GenBank/DDBJ databases">
        <title>Arthrobacter sp. nov., an bacterium isolated from biocrust in Mu Us Desert.</title>
        <authorList>
            <person name="Lixiong L."/>
        </authorList>
    </citation>
    <scope>NUCLEOTIDE SEQUENCE [LARGE SCALE GENOMIC DNA]</scope>
    <source>
        <strain evidence="9 10">SLN-3</strain>
    </source>
</reference>
<dbReference type="InterPro" id="IPR001977">
    <property type="entry name" value="Depp_CoAkinase"/>
</dbReference>
<dbReference type="GO" id="GO:0005737">
    <property type="term" value="C:cytoplasm"/>
    <property type="evidence" value="ECO:0007669"/>
    <property type="project" value="UniProtKB-SubCell"/>
</dbReference>
<keyword evidence="4 6" id="KW-0547">Nucleotide-binding</keyword>
<evidence type="ECO:0000313" key="10">
    <source>
        <dbReference type="Proteomes" id="UP000295411"/>
    </source>
</evidence>
<dbReference type="Gene3D" id="3.30.460.10">
    <property type="entry name" value="Beta Polymerase, domain 2"/>
    <property type="match status" value="1"/>
</dbReference>
<comment type="catalytic activity">
    <reaction evidence="6">
        <text>3'-dephospho-CoA + ATP = ADP + CoA + H(+)</text>
        <dbReference type="Rhea" id="RHEA:18245"/>
        <dbReference type="ChEBI" id="CHEBI:15378"/>
        <dbReference type="ChEBI" id="CHEBI:30616"/>
        <dbReference type="ChEBI" id="CHEBI:57287"/>
        <dbReference type="ChEBI" id="CHEBI:57328"/>
        <dbReference type="ChEBI" id="CHEBI:456216"/>
        <dbReference type="EC" id="2.7.1.24"/>
    </reaction>
</comment>
<protein>
    <recommendedName>
        <fullName evidence="6 7">Dephospho-CoA kinase</fullName>
        <ecNumber evidence="6 7">2.7.1.24</ecNumber>
    </recommendedName>
    <alternativeName>
        <fullName evidence="6">Dephosphocoenzyme A kinase</fullName>
    </alternativeName>
</protein>
<proteinExistence type="inferred from homology"/>
<evidence type="ECO:0000313" key="9">
    <source>
        <dbReference type="EMBL" id="TDK28140.1"/>
    </source>
</evidence>
<comment type="similarity">
    <text evidence="6">Belongs to the CoaE family.</text>
</comment>
<dbReference type="EC" id="2.7.1.24" evidence="6 7"/>
<keyword evidence="3 6" id="KW-0963">Cytoplasm</keyword>
<dbReference type="SUPFAM" id="SSF81301">
    <property type="entry name" value="Nucleotidyltransferase"/>
    <property type="match status" value="1"/>
</dbReference>
<dbReference type="PANTHER" id="PTHR10695">
    <property type="entry name" value="DEPHOSPHO-COA KINASE-RELATED"/>
    <property type="match status" value="1"/>
</dbReference>
<comment type="subcellular location">
    <subcellularLocation>
        <location evidence="6">Cytoplasm</location>
    </subcellularLocation>
</comment>
<dbReference type="GO" id="GO:0015937">
    <property type="term" value="P:coenzyme A biosynthetic process"/>
    <property type="evidence" value="ECO:0007669"/>
    <property type="project" value="UniProtKB-UniRule"/>
</dbReference>
<evidence type="ECO:0000256" key="2">
    <source>
        <dbReference type="ARBA" id="ARBA00011058"/>
    </source>
</evidence>
<dbReference type="OrthoDB" id="9812943at2"/>
<evidence type="ECO:0000256" key="3">
    <source>
        <dbReference type="ARBA" id="ARBA00022490"/>
    </source>
</evidence>
<dbReference type="Pfam" id="PF04229">
    <property type="entry name" value="GrpB"/>
    <property type="match status" value="1"/>
</dbReference>
<dbReference type="Gene3D" id="3.40.50.300">
    <property type="entry name" value="P-loop containing nucleotide triphosphate hydrolases"/>
    <property type="match status" value="1"/>
</dbReference>
<dbReference type="PROSITE" id="PS51219">
    <property type="entry name" value="DPCK"/>
    <property type="match status" value="1"/>
</dbReference>
<feature type="compositionally biased region" description="Pro residues" evidence="8">
    <location>
        <begin position="361"/>
        <end position="371"/>
    </location>
</feature>
<feature type="binding site" evidence="6">
    <location>
        <begin position="49"/>
        <end position="54"/>
    </location>
    <ligand>
        <name>ATP</name>
        <dbReference type="ChEBI" id="CHEBI:30616"/>
    </ligand>
</feature>
<dbReference type="NCBIfam" id="NF002879">
    <property type="entry name" value="PRK03333.1"/>
    <property type="match status" value="1"/>
</dbReference>
<feature type="region of interest" description="Disordered" evidence="8">
    <location>
        <begin position="327"/>
        <end position="371"/>
    </location>
</feature>
<dbReference type="AlphaFoldDB" id="A0A4R5U374"/>
<keyword evidence="5 6" id="KW-0067">ATP-binding</keyword>
<dbReference type="SUPFAM" id="SSF52540">
    <property type="entry name" value="P-loop containing nucleoside triphosphate hydrolases"/>
    <property type="match status" value="1"/>
</dbReference>
<dbReference type="NCBIfam" id="TIGR00152">
    <property type="entry name" value="dephospho-CoA kinase"/>
    <property type="match status" value="1"/>
</dbReference>
<dbReference type="EMBL" id="SMTK01000001">
    <property type="protein sequence ID" value="TDK28140.1"/>
    <property type="molecule type" value="Genomic_DNA"/>
</dbReference>